<dbReference type="Pfam" id="PF18974">
    <property type="entry name" value="DUF5710"/>
    <property type="match status" value="1"/>
</dbReference>
<dbReference type="GO" id="GO:0009318">
    <property type="term" value="C:exodeoxyribonuclease VII complex"/>
    <property type="evidence" value="ECO:0007669"/>
    <property type="project" value="UniProtKB-UniRule"/>
</dbReference>
<dbReference type="PANTHER" id="PTHR30008">
    <property type="entry name" value="EXODEOXYRIBONUCLEASE 7 LARGE SUBUNIT"/>
    <property type="match status" value="1"/>
</dbReference>
<keyword evidence="2" id="KW-0540">Nuclease</keyword>
<evidence type="ECO:0000256" key="5">
    <source>
        <dbReference type="NCBIfam" id="TIGR00237"/>
    </source>
</evidence>
<dbReference type="NCBIfam" id="TIGR00237">
    <property type="entry name" value="xseA"/>
    <property type="match status" value="1"/>
</dbReference>
<feature type="domain" description="DUF5710" evidence="9">
    <location>
        <begin position="4"/>
        <end position="46"/>
    </location>
</feature>
<keyword evidence="4" id="KW-0269">Exonuclease</keyword>
<reference evidence="10 11" key="1">
    <citation type="submission" date="2018-03" db="EMBL/GenBank/DDBJ databases">
        <title>Comparative genomics illustrates the genes involved in a hyperalkaliphilic mechanisms of Serpentinomonas isolated from highly-alkaline calcium-rich serpentinized springs.</title>
        <authorList>
            <person name="Suzuki S."/>
            <person name="Ishii S."/>
            <person name="Walworth N."/>
            <person name="Bird L."/>
            <person name="Kuenen J.G."/>
            <person name="Nealson K.H."/>
        </authorList>
    </citation>
    <scope>NUCLEOTIDE SEQUENCE [LARGE SCALE GENOMIC DNA]</scope>
    <source>
        <strain evidence="10 11">P1</strain>
    </source>
</reference>
<keyword evidence="1" id="KW-0963">Cytoplasm</keyword>
<feature type="domain" description="Exonuclease VII large subunit C-terminal" evidence="7">
    <location>
        <begin position="245"/>
        <end position="560"/>
    </location>
</feature>
<evidence type="ECO:0000256" key="2">
    <source>
        <dbReference type="ARBA" id="ARBA00022722"/>
    </source>
</evidence>
<feature type="region of interest" description="Disordered" evidence="6">
    <location>
        <begin position="480"/>
        <end position="508"/>
    </location>
</feature>
<feature type="domain" description="OB-fold nucleic acid binding" evidence="8">
    <location>
        <begin position="114"/>
        <end position="218"/>
    </location>
</feature>
<comment type="caution">
    <text evidence="10">The sequence shown here is derived from an EMBL/GenBank/DDBJ whole genome shotgun (WGS) entry which is preliminary data.</text>
</comment>
<organism evidence="10 11">
    <name type="scientific">Malikia granosa</name>
    <dbReference type="NCBI Taxonomy" id="263067"/>
    <lineage>
        <taxon>Bacteria</taxon>
        <taxon>Pseudomonadati</taxon>
        <taxon>Pseudomonadota</taxon>
        <taxon>Betaproteobacteria</taxon>
        <taxon>Burkholderiales</taxon>
        <taxon>Comamonadaceae</taxon>
        <taxon>Malikia</taxon>
    </lineage>
</organism>
<dbReference type="EC" id="3.1.11.6" evidence="5"/>
<evidence type="ECO:0000256" key="1">
    <source>
        <dbReference type="ARBA" id="ARBA00022490"/>
    </source>
</evidence>
<dbReference type="EMBL" id="PVLQ01000040">
    <property type="protein sequence ID" value="PRD64954.1"/>
    <property type="molecule type" value="Genomic_DNA"/>
</dbReference>
<evidence type="ECO:0000256" key="6">
    <source>
        <dbReference type="SAM" id="MobiDB-lite"/>
    </source>
</evidence>
<dbReference type="PANTHER" id="PTHR30008:SF0">
    <property type="entry name" value="EXODEOXYRIBONUCLEASE 7 LARGE SUBUNIT"/>
    <property type="match status" value="1"/>
</dbReference>
<dbReference type="OrthoDB" id="7235451at2"/>
<dbReference type="InterPro" id="IPR043764">
    <property type="entry name" value="DUF5710"/>
</dbReference>
<gene>
    <name evidence="10" type="ORF">C6P64_11835</name>
</gene>
<feature type="region of interest" description="Disordered" evidence="6">
    <location>
        <begin position="82"/>
        <end position="105"/>
    </location>
</feature>
<evidence type="ECO:0000313" key="11">
    <source>
        <dbReference type="Proteomes" id="UP000238589"/>
    </source>
</evidence>
<accession>A0A2S9K3I7</accession>
<name>A0A2S9K3I7_9BURK</name>
<dbReference type="RefSeq" id="WP_105748777.1">
    <property type="nucleotide sequence ID" value="NZ_PVLQ01000040.1"/>
</dbReference>
<dbReference type="InterPro" id="IPR025824">
    <property type="entry name" value="OB-fold_nuc-bd_dom"/>
</dbReference>
<dbReference type="Pfam" id="PF13742">
    <property type="entry name" value="tRNA_anti_2"/>
    <property type="match status" value="1"/>
</dbReference>
<evidence type="ECO:0000313" key="10">
    <source>
        <dbReference type="EMBL" id="PRD64954.1"/>
    </source>
</evidence>
<dbReference type="InterPro" id="IPR003753">
    <property type="entry name" value="Exonuc_VII_L"/>
</dbReference>
<feature type="region of interest" description="Disordered" evidence="6">
    <location>
        <begin position="559"/>
        <end position="581"/>
    </location>
</feature>
<sequence>MSATYLQVPFRDKDSAKALGARWDPGQRQWYVPAGRELAPFAAWLPADLLEASQPLSPGCAAVAVAAPALIPSAAADELAVPASRPPTASEPAAAYSSSGSPVGPGLQRPSGISLSQLLAGVSRLVAQSFPAAIWTLVEVLDARLRNGHVYLELSERDASGQVLAKANAMIWASNASRILPEFEQATGATLGPGIKLLVRARPVFKPQYGFSLELDAIDSGYTLGDLEARKREIRERLQREGLYARQKQLAPPWDYRQLLVIAPEGGAGLGDFQAEAARLQRHGVCRFDYAYSRFQGEGAPAEIRRVLLAALQRLGQGGRPDAVVIIRGGGAVNDLAWLNDYELARSCCELELPLLTGIGHERDSTLLDEVAQQRFDTPSKVIAGIEQQIVRRTAEARAHFEAIARLGQRCIALARSEAQQTEAQVRLLAQRQLDAARYRVPAAWSEVQRQARRVLRQAREQSRLRLQQLGERAVAMTRRASDSSAQAMQQVDGGSRQALRQAGESSRALMREIAGQGPDKTLARGFAIVRDAGSGQVLQRAAELKPGQALQIQFHDGQRLAQASVPADPGAIDDSPENPA</sequence>
<evidence type="ECO:0000259" key="8">
    <source>
        <dbReference type="Pfam" id="PF13742"/>
    </source>
</evidence>
<keyword evidence="3" id="KW-0378">Hydrolase</keyword>
<dbReference type="GO" id="GO:0006308">
    <property type="term" value="P:DNA catabolic process"/>
    <property type="evidence" value="ECO:0007669"/>
    <property type="project" value="UniProtKB-UniRule"/>
</dbReference>
<dbReference type="CDD" id="cd04489">
    <property type="entry name" value="ExoVII_LU_OBF"/>
    <property type="match status" value="1"/>
</dbReference>
<evidence type="ECO:0000259" key="7">
    <source>
        <dbReference type="Pfam" id="PF02601"/>
    </source>
</evidence>
<dbReference type="AlphaFoldDB" id="A0A2S9K3I7"/>
<evidence type="ECO:0000259" key="9">
    <source>
        <dbReference type="Pfam" id="PF18974"/>
    </source>
</evidence>
<keyword evidence="11" id="KW-1185">Reference proteome</keyword>
<evidence type="ECO:0000256" key="3">
    <source>
        <dbReference type="ARBA" id="ARBA00022801"/>
    </source>
</evidence>
<evidence type="ECO:0000256" key="4">
    <source>
        <dbReference type="ARBA" id="ARBA00022839"/>
    </source>
</evidence>
<dbReference type="Proteomes" id="UP000238589">
    <property type="component" value="Unassembled WGS sequence"/>
</dbReference>
<proteinExistence type="predicted"/>
<dbReference type="Pfam" id="PF02601">
    <property type="entry name" value="Exonuc_VII_L"/>
    <property type="match status" value="1"/>
</dbReference>
<dbReference type="GO" id="GO:0003676">
    <property type="term" value="F:nucleic acid binding"/>
    <property type="evidence" value="ECO:0007669"/>
    <property type="project" value="InterPro"/>
</dbReference>
<dbReference type="InterPro" id="IPR020579">
    <property type="entry name" value="Exonuc_VII_lsu_C"/>
</dbReference>
<dbReference type="GO" id="GO:0008855">
    <property type="term" value="F:exodeoxyribonuclease VII activity"/>
    <property type="evidence" value="ECO:0007669"/>
    <property type="project" value="UniProtKB-UniRule"/>
</dbReference>
<protein>
    <recommendedName>
        <fullName evidence="5">Exodeoxyribonuclease VII large subunit</fullName>
        <ecNumber evidence="5">3.1.11.6</ecNumber>
    </recommendedName>
</protein>